<gene>
    <name evidence="2" type="ORF">PHIRE_GUSTAV_42</name>
</gene>
<accession>A0A2H4PA35</accession>
<evidence type="ECO:0000256" key="1">
    <source>
        <dbReference type="SAM" id="Coils"/>
    </source>
</evidence>
<evidence type="ECO:0000313" key="2">
    <source>
        <dbReference type="EMBL" id="ATW59102.1"/>
    </source>
</evidence>
<protein>
    <submittedName>
        <fullName evidence="2">Uncharacterized protein</fullName>
    </submittedName>
</protein>
<evidence type="ECO:0000313" key="3">
    <source>
        <dbReference type="Proteomes" id="UP000241392"/>
    </source>
</evidence>
<keyword evidence="1" id="KW-0175">Coiled coil</keyword>
<keyword evidence="3" id="KW-1185">Reference proteome</keyword>
<reference evidence="3" key="1">
    <citation type="submission" date="2017-10" db="EMBL/GenBank/DDBJ databases">
        <authorList>
            <person name="Banno H."/>
            <person name="Chua N.-H."/>
        </authorList>
    </citation>
    <scope>NUCLEOTIDE SEQUENCE [LARGE SCALE GENOMIC DNA]</scope>
</reference>
<feature type="coiled-coil region" evidence="1">
    <location>
        <begin position="25"/>
        <end position="52"/>
    </location>
</feature>
<name>A0A2H4PA35_9CAUD</name>
<organism evidence="2 3">
    <name type="scientific">Gordonia phage Gustav</name>
    <dbReference type="NCBI Taxonomy" id="2047872"/>
    <lineage>
        <taxon>Viruses</taxon>
        <taxon>Duplodnaviria</taxon>
        <taxon>Heunggongvirae</taxon>
        <taxon>Uroviricota</taxon>
        <taxon>Caudoviricetes</taxon>
        <taxon>Gustavvirus</taxon>
        <taxon>Gustavvirus gustav</taxon>
    </lineage>
</organism>
<sequence>MELVLDLPGGAKTLGARAHILADQHGDARRDLEAVKRVMEQLTRKVEDAVREALDLPTVFEDLKQENLEAIRKFQEGPLR</sequence>
<dbReference type="Proteomes" id="UP000241392">
    <property type="component" value="Segment"/>
</dbReference>
<proteinExistence type="predicted"/>
<dbReference type="EMBL" id="MG198784">
    <property type="protein sequence ID" value="ATW59102.1"/>
    <property type="molecule type" value="Genomic_DNA"/>
</dbReference>